<gene>
    <name evidence="2" type="ORF">JTE88_06330</name>
</gene>
<evidence type="ECO:0000256" key="1">
    <source>
        <dbReference type="ARBA" id="ARBA00023186"/>
    </source>
</evidence>
<keyword evidence="3" id="KW-1185">Reference proteome</keyword>
<keyword evidence="1" id="KW-0143">Chaperone</keyword>
<dbReference type="InterPro" id="IPR050289">
    <property type="entry name" value="TorD/DmsD_chaperones"/>
</dbReference>
<dbReference type="Pfam" id="PF02613">
    <property type="entry name" value="Nitrate_red_del"/>
    <property type="match status" value="1"/>
</dbReference>
<evidence type="ECO:0000313" key="2">
    <source>
        <dbReference type="EMBL" id="QRV01711.1"/>
    </source>
</evidence>
<proteinExistence type="predicted"/>
<dbReference type="Proteomes" id="UP000602653">
    <property type="component" value="Chromosome"/>
</dbReference>
<evidence type="ECO:0000313" key="3">
    <source>
        <dbReference type="Proteomes" id="UP000602653"/>
    </source>
</evidence>
<dbReference type="InterPro" id="IPR020945">
    <property type="entry name" value="DMSO/NO3_reduct_chaperone"/>
</dbReference>
<dbReference type="Gene3D" id="1.10.3480.10">
    <property type="entry name" value="TorD-like"/>
    <property type="match status" value="1"/>
</dbReference>
<sequence length="208" mass="23145">MLSAIELDAFAATFGVLGRLHIQPADSSTRDAVLSLIDEWPLLPAESEYTSRGCELLKESLKRKETDAAIRTDQDTLYGISARAKVPPFESVHRGDDRLVFDKQTLEVRSEYSKLSLRAPNYNAEPDDHIGLELDFLAQCCLITVDGEERAYELAVSFTNDHINQWAPHMLREAYSYAETAWLKGILALTLGAIETWSEKLQAGGANA</sequence>
<dbReference type="SUPFAM" id="SSF89155">
    <property type="entry name" value="TorD-like"/>
    <property type="match status" value="1"/>
</dbReference>
<dbReference type="InterPro" id="IPR036411">
    <property type="entry name" value="TorD-like_sf"/>
</dbReference>
<organism evidence="2 3">
    <name type="scientific">Arcanobacterium phocisimile</name>
    <dbReference type="NCBI Taxonomy" id="1302235"/>
    <lineage>
        <taxon>Bacteria</taxon>
        <taxon>Bacillati</taxon>
        <taxon>Actinomycetota</taxon>
        <taxon>Actinomycetes</taxon>
        <taxon>Actinomycetales</taxon>
        <taxon>Actinomycetaceae</taxon>
        <taxon>Arcanobacterium</taxon>
    </lineage>
</organism>
<dbReference type="PANTHER" id="PTHR34227">
    <property type="entry name" value="CHAPERONE PROTEIN YCDY"/>
    <property type="match status" value="1"/>
</dbReference>
<accession>A0ABX7IFG2</accession>
<dbReference type="RefSeq" id="WP_204423680.1">
    <property type="nucleotide sequence ID" value="NZ_CP070228.1"/>
</dbReference>
<dbReference type="EMBL" id="CP070228">
    <property type="protein sequence ID" value="QRV01711.1"/>
    <property type="molecule type" value="Genomic_DNA"/>
</dbReference>
<name>A0ABX7IFG2_9ACTO</name>
<dbReference type="PANTHER" id="PTHR34227:SF1">
    <property type="entry name" value="DIMETHYL SULFOXIDE REDUCTASE CHAPERONE-RELATED"/>
    <property type="match status" value="1"/>
</dbReference>
<protein>
    <submittedName>
        <fullName evidence="2">Molecular chaperone TorD family protein</fullName>
    </submittedName>
</protein>
<reference evidence="2 3" key="1">
    <citation type="submission" date="2021-02" db="EMBL/GenBank/DDBJ databases">
        <title>Complete Genome Sequence of Arcanobacterium phocisimile strain DSM 26142T from a harbour seal.</title>
        <authorList>
            <person name="Borowiak M."/>
            <person name="Alssahen M."/>
            <person name="Malorny B."/>
            <person name="Laemmler C."/>
            <person name="Siebert U."/>
            <person name="Ploetz M."/>
            <person name="Abdulmawjood A."/>
        </authorList>
    </citation>
    <scope>NUCLEOTIDE SEQUENCE [LARGE SCALE GENOMIC DNA]</scope>
    <source>
        <strain evidence="2 3">DSM 26142</strain>
    </source>
</reference>